<dbReference type="EMBL" id="JARBDR010000496">
    <property type="protein sequence ID" value="KAJ8311331.1"/>
    <property type="molecule type" value="Genomic_DNA"/>
</dbReference>
<accession>A0ABQ9F1Q4</accession>
<dbReference type="Proteomes" id="UP001217089">
    <property type="component" value="Unassembled WGS sequence"/>
</dbReference>
<organism evidence="1 2">
    <name type="scientific">Tegillarca granosa</name>
    <name type="common">Malaysian cockle</name>
    <name type="synonym">Anadara granosa</name>
    <dbReference type="NCBI Taxonomy" id="220873"/>
    <lineage>
        <taxon>Eukaryota</taxon>
        <taxon>Metazoa</taxon>
        <taxon>Spiralia</taxon>
        <taxon>Lophotrochozoa</taxon>
        <taxon>Mollusca</taxon>
        <taxon>Bivalvia</taxon>
        <taxon>Autobranchia</taxon>
        <taxon>Pteriomorphia</taxon>
        <taxon>Arcoida</taxon>
        <taxon>Arcoidea</taxon>
        <taxon>Arcidae</taxon>
        <taxon>Tegillarca</taxon>
    </lineage>
</organism>
<sequence length="98" mass="11560">MTMCKLKSFKGFNVNQHCCCVEKQYMYHTCAGSTCEDRIFCRQNRSLYVGMEYGELCHDMSFDIYVGCIQGSLEECQNLNRRKARYNMHVRLSKCLKM</sequence>
<comment type="caution">
    <text evidence="1">The sequence shown here is derived from an EMBL/GenBank/DDBJ whole genome shotgun (WGS) entry which is preliminary data.</text>
</comment>
<keyword evidence="2" id="KW-1185">Reference proteome</keyword>
<evidence type="ECO:0000313" key="2">
    <source>
        <dbReference type="Proteomes" id="UP001217089"/>
    </source>
</evidence>
<name>A0ABQ9F1Q4_TEGGR</name>
<proteinExistence type="predicted"/>
<protein>
    <submittedName>
        <fullName evidence="1">Uncharacterized protein</fullName>
    </submittedName>
</protein>
<gene>
    <name evidence="1" type="ORF">KUTeg_010686</name>
</gene>
<evidence type="ECO:0000313" key="1">
    <source>
        <dbReference type="EMBL" id="KAJ8311331.1"/>
    </source>
</evidence>
<reference evidence="1 2" key="1">
    <citation type="submission" date="2022-12" db="EMBL/GenBank/DDBJ databases">
        <title>Chromosome-level genome of Tegillarca granosa.</title>
        <authorList>
            <person name="Kim J."/>
        </authorList>
    </citation>
    <scope>NUCLEOTIDE SEQUENCE [LARGE SCALE GENOMIC DNA]</scope>
    <source>
        <strain evidence="1">Teg-2019</strain>
        <tissue evidence="1">Adductor muscle</tissue>
    </source>
</reference>